<evidence type="ECO:0000256" key="5">
    <source>
        <dbReference type="ARBA" id="ARBA00022679"/>
    </source>
</evidence>
<protein>
    <recommendedName>
        <fullName evidence="2">non-specific serine/threonine protein kinase</fullName>
        <ecNumber evidence="2">2.7.11.1</ecNumber>
    </recommendedName>
</protein>
<dbReference type="SMART" id="SM00220">
    <property type="entry name" value="S_TKc"/>
    <property type="match status" value="1"/>
</dbReference>
<dbReference type="CDD" id="cd14003">
    <property type="entry name" value="STKc_AMPK-like"/>
    <property type="match status" value="1"/>
</dbReference>
<name>A0A914D6B2_9BILA</name>
<evidence type="ECO:0000256" key="3">
    <source>
        <dbReference type="ARBA" id="ARBA00022490"/>
    </source>
</evidence>
<accession>A0A914D6B2</accession>
<sequence length="907" mass="100494">MDDTLMEEGEPMVPPKRSSKERRMRLEKVGTYRIGRTLGRGNFAVVKLAYHELANSKVAMKIVDKQNLDPENLAKIDREIQILQKLNHPYIVKLYEVIRTERYLYIITDYIGGGELFDMLMDKGKQSEDEARRLFQQIVSAVAYCHASGVVHRDLKAENLLLDKENNIKLIDFGFSNYQKNDSLLSTWCGSPPYAAPELLLGQEYDGRMSDVWSLGVVLYILVTAGFPFPGDSVDKLKRAVLADHLKIPFWVSVECADLIRKMLTVSLAKRYSLSNVIQHRWFTSKMPTNIKNLLKGLTLNNKTLSSTSNLRVETTRLQKQLDPTVMLFMMQNTGWSEVQIGEDVLNQNSESPIYATYELLNEKLAEFKDGSANHIDHDHPRRGSRGSILSGKAVVEPGVAATTIPAAHLAKLNLSTTGEFDSDDSSASDQAEDPSSSPRYAGGVYGRRRLRWAAQDNIPENYPTEQRRHTLCAAGIMNPLLAAAAQPQLNIGAASPFAWANAAAMALATMQLQRQVQAQQEQLNSYAALAGLSNMPLVDYTRGMKVPQPERRASANEAMLGLNNYAHLLAACSTIGTSGTDQVNGTIRASLQPQPQPSFEEEGESYLEHYGSSKRNTVHMIAGMSQGGFSPNSSQRHRTPFYKQNSTERRSSWAAAATNTAPPHISPQQHAQLERLYRQSIAAQGSSSSASEQLTGVQQLQMEFQKLCASAETNGPQRGLTLTSSNTITPTISITDEHNRSLLPTSNSHDPLNFQIQGNQSDDTSPPGFQRPATVIGFSPSSSASSSPENPHPPTPASIQSMDTSGTPQKTNGVKFVFIPVSISIALERLKRFIVGRNIAYEVSENNEADTVQIKLVFEDLLFMLNLYRMAQSPNISKAEFSLVRGENRIYERLRSELMAIFNEVC</sequence>
<evidence type="ECO:0000256" key="11">
    <source>
        <dbReference type="PROSITE-ProRule" id="PRU10141"/>
    </source>
</evidence>
<keyword evidence="7" id="KW-0418">Kinase</keyword>
<keyword evidence="14" id="KW-1185">Reference proteome</keyword>
<evidence type="ECO:0000256" key="1">
    <source>
        <dbReference type="ARBA" id="ARBA00004496"/>
    </source>
</evidence>
<evidence type="ECO:0000256" key="7">
    <source>
        <dbReference type="ARBA" id="ARBA00022777"/>
    </source>
</evidence>
<feature type="binding site" evidence="11">
    <location>
        <position position="61"/>
    </location>
    <ligand>
        <name>ATP</name>
        <dbReference type="ChEBI" id="CHEBI:30616"/>
    </ligand>
</feature>
<reference evidence="15" key="1">
    <citation type="submission" date="2022-11" db="UniProtKB">
        <authorList>
            <consortium name="WormBaseParasite"/>
        </authorList>
    </citation>
    <scope>IDENTIFICATION</scope>
</reference>
<evidence type="ECO:0000259" key="13">
    <source>
        <dbReference type="PROSITE" id="PS50011"/>
    </source>
</evidence>
<dbReference type="SUPFAM" id="SSF56112">
    <property type="entry name" value="Protein kinase-like (PK-like)"/>
    <property type="match status" value="1"/>
</dbReference>
<feature type="compositionally biased region" description="Polar residues" evidence="12">
    <location>
        <begin position="743"/>
        <end position="765"/>
    </location>
</feature>
<dbReference type="GO" id="GO:0005737">
    <property type="term" value="C:cytoplasm"/>
    <property type="evidence" value="ECO:0007669"/>
    <property type="project" value="UniProtKB-SubCell"/>
</dbReference>
<dbReference type="WBParaSite" id="ACRNAN_scaffold1879.g20452.t1">
    <property type="protein sequence ID" value="ACRNAN_scaffold1879.g20452.t1"/>
    <property type="gene ID" value="ACRNAN_scaffold1879.g20452"/>
</dbReference>
<keyword evidence="8 11" id="KW-0067">ATP-binding</keyword>
<dbReference type="GO" id="GO:0035556">
    <property type="term" value="P:intracellular signal transduction"/>
    <property type="evidence" value="ECO:0007669"/>
    <property type="project" value="TreeGrafter"/>
</dbReference>
<feature type="region of interest" description="Disordered" evidence="12">
    <location>
        <begin position="418"/>
        <end position="443"/>
    </location>
</feature>
<keyword evidence="4" id="KW-0723">Serine/threonine-protein kinase</keyword>
<dbReference type="PANTHER" id="PTHR24346">
    <property type="entry name" value="MAP/MICROTUBULE AFFINITY-REGULATING KINASE"/>
    <property type="match status" value="1"/>
</dbReference>
<feature type="compositionally biased region" description="Acidic residues" evidence="12">
    <location>
        <begin position="421"/>
        <end position="433"/>
    </location>
</feature>
<feature type="region of interest" description="Disordered" evidence="12">
    <location>
        <begin position="741"/>
        <end position="808"/>
    </location>
</feature>
<feature type="compositionally biased region" description="Polar residues" evidence="12">
    <location>
        <begin position="658"/>
        <end position="668"/>
    </location>
</feature>
<evidence type="ECO:0000256" key="9">
    <source>
        <dbReference type="ARBA" id="ARBA00047899"/>
    </source>
</evidence>
<dbReference type="Gene3D" id="1.10.510.10">
    <property type="entry name" value="Transferase(Phosphotransferase) domain 1"/>
    <property type="match status" value="1"/>
</dbReference>
<comment type="subcellular location">
    <subcellularLocation>
        <location evidence="1">Cytoplasm</location>
    </subcellularLocation>
</comment>
<evidence type="ECO:0000256" key="10">
    <source>
        <dbReference type="ARBA" id="ARBA00048679"/>
    </source>
</evidence>
<dbReference type="EC" id="2.7.11.1" evidence="2"/>
<dbReference type="InterPro" id="IPR000719">
    <property type="entry name" value="Prot_kinase_dom"/>
</dbReference>
<dbReference type="PANTHER" id="PTHR24346:SF42">
    <property type="entry name" value="SERINE_THREONINE-PROTEIN KINASE SIK3"/>
    <property type="match status" value="1"/>
</dbReference>
<dbReference type="FunFam" id="1.10.510.10:FF:001222">
    <property type="entry name" value="Serine/threonine-protein kinase ppk25"/>
    <property type="match status" value="1"/>
</dbReference>
<dbReference type="InterPro" id="IPR011009">
    <property type="entry name" value="Kinase-like_dom_sf"/>
</dbReference>
<dbReference type="GO" id="GO:0000226">
    <property type="term" value="P:microtubule cytoskeleton organization"/>
    <property type="evidence" value="ECO:0007669"/>
    <property type="project" value="TreeGrafter"/>
</dbReference>
<proteinExistence type="predicted"/>
<keyword evidence="3" id="KW-0963">Cytoplasm</keyword>
<evidence type="ECO:0000313" key="15">
    <source>
        <dbReference type="WBParaSite" id="ACRNAN_scaffold1879.g20452.t1"/>
    </source>
</evidence>
<feature type="domain" description="Protein kinase" evidence="13">
    <location>
        <begin position="32"/>
        <end position="283"/>
    </location>
</feature>
<keyword evidence="5" id="KW-0808">Transferase</keyword>
<dbReference type="AlphaFoldDB" id="A0A914D6B2"/>
<dbReference type="GO" id="GO:0050321">
    <property type="term" value="F:tau-protein kinase activity"/>
    <property type="evidence" value="ECO:0007669"/>
    <property type="project" value="TreeGrafter"/>
</dbReference>
<feature type="region of interest" description="Disordered" evidence="12">
    <location>
        <begin position="1"/>
        <end position="21"/>
    </location>
</feature>
<feature type="compositionally biased region" description="Polar residues" evidence="12">
    <location>
        <begin position="798"/>
        <end position="808"/>
    </location>
</feature>
<evidence type="ECO:0000313" key="14">
    <source>
        <dbReference type="Proteomes" id="UP000887540"/>
    </source>
</evidence>
<feature type="compositionally biased region" description="Low complexity" evidence="12">
    <location>
        <begin position="780"/>
        <end position="790"/>
    </location>
</feature>
<dbReference type="PROSITE" id="PS50011">
    <property type="entry name" value="PROTEIN_KINASE_DOM"/>
    <property type="match status" value="1"/>
</dbReference>
<evidence type="ECO:0000256" key="2">
    <source>
        <dbReference type="ARBA" id="ARBA00012513"/>
    </source>
</evidence>
<feature type="region of interest" description="Disordered" evidence="12">
    <location>
        <begin position="624"/>
        <end position="668"/>
    </location>
</feature>
<dbReference type="GO" id="GO:0005524">
    <property type="term" value="F:ATP binding"/>
    <property type="evidence" value="ECO:0007669"/>
    <property type="project" value="UniProtKB-UniRule"/>
</dbReference>
<evidence type="ECO:0000256" key="6">
    <source>
        <dbReference type="ARBA" id="ARBA00022741"/>
    </source>
</evidence>
<dbReference type="PROSITE" id="PS00107">
    <property type="entry name" value="PROTEIN_KINASE_ATP"/>
    <property type="match status" value="1"/>
</dbReference>
<evidence type="ECO:0000256" key="8">
    <source>
        <dbReference type="ARBA" id="ARBA00022840"/>
    </source>
</evidence>
<dbReference type="Pfam" id="PF00069">
    <property type="entry name" value="Pkinase"/>
    <property type="match status" value="1"/>
</dbReference>
<dbReference type="InterPro" id="IPR017441">
    <property type="entry name" value="Protein_kinase_ATP_BS"/>
</dbReference>
<evidence type="ECO:0000256" key="4">
    <source>
        <dbReference type="ARBA" id="ARBA00022527"/>
    </source>
</evidence>
<dbReference type="Proteomes" id="UP000887540">
    <property type="component" value="Unplaced"/>
</dbReference>
<dbReference type="PROSITE" id="PS00108">
    <property type="entry name" value="PROTEIN_KINASE_ST"/>
    <property type="match status" value="1"/>
</dbReference>
<keyword evidence="6 11" id="KW-0547">Nucleotide-binding</keyword>
<comment type="catalytic activity">
    <reaction evidence="10">
        <text>L-seryl-[protein] + ATP = O-phospho-L-seryl-[protein] + ADP + H(+)</text>
        <dbReference type="Rhea" id="RHEA:17989"/>
        <dbReference type="Rhea" id="RHEA-COMP:9863"/>
        <dbReference type="Rhea" id="RHEA-COMP:11604"/>
        <dbReference type="ChEBI" id="CHEBI:15378"/>
        <dbReference type="ChEBI" id="CHEBI:29999"/>
        <dbReference type="ChEBI" id="CHEBI:30616"/>
        <dbReference type="ChEBI" id="CHEBI:83421"/>
        <dbReference type="ChEBI" id="CHEBI:456216"/>
        <dbReference type="EC" id="2.7.11.1"/>
    </reaction>
</comment>
<evidence type="ECO:0000256" key="12">
    <source>
        <dbReference type="SAM" id="MobiDB-lite"/>
    </source>
</evidence>
<organism evidence="14 15">
    <name type="scientific">Acrobeloides nanus</name>
    <dbReference type="NCBI Taxonomy" id="290746"/>
    <lineage>
        <taxon>Eukaryota</taxon>
        <taxon>Metazoa</taxon>
        <taxon>Ecdysozoa</taxon>
        <taxon>Nematoda</taxon>
        <taxon>Chromadorea</taxon>
        <taxon>Rhabditida</taxon>
        <taxon>Tylenchina</taxon>
        <taxon>Cephalobomorpha</taxon>
        <taxon>Cephaloboidea</taxon>
        <taxon>Cephalobidae</taxon>
        <taxon>Acrobeloides</taxon>
    </lineage>
</organism>
<dbReference type="InterPro" id="IPR008271">
    <property type="entry name" value="Ser/Thr_kinase_AS"/>
</dbReference>
<comment type="catalytic activity">
    <reaction evidence="9">
        <text>L-threonyl-[protein] + ATP = O-phospho-L-threonyl-[protein] + ADP + H(+)</text>
        <dbReference type="Rhea" id="RHEA:46608"/>
        <dbReference type="Rhea" id="RHEA-COMP:11060"/>
        <dbReference type="Rhea" id="RHEA-COMP:11605"/>
        <dbReference type="ChEBI" id="CHEBI:15378"/>
        <dbReference type="ChEBI" id="CHEBI:30013"/>
        <dbReference type="ChEBI" id="CHEBI:30616"/>
        <dbReference type="ChEBI" id="CHEBI:61977"/>
        <dbReference type="ChEBI" id="CHEBI:456216"/>
        <dbReference type="EC" id="2.7.11.1"/>
    </reaction>
</comment>
<feature type="compositionally biased region" description="Acidic residues" evidence="12">
    <location>
        <begin position="1"/>
        <end position="10"/>
    </location>
</feature>
<dbReference type="FunFam" id="3.30.200.20:FF:000003">
    <property type="entry name" value="Non-specific serine/threonine protein kinase"/>
    <property type="match status" value="1"/>
</dbReference>